<reference evidence="1 2" key="1">
    <citation type="submission" date="2020-08" db="EMBL/GenBank/DDBJ databases">
        <title>Genomic Encyclopedia of Type Strains, Phase IV (KMG-IV): sequencing the most valuable type-strain genomes for metagenomic binning, comparative biology and taxonomic classification.</title>
        <authorList>
            <person name="Goeker M."/>
        </authorList>
    </citation>
    <scope>NUCLEOTIDE SEQUENCE [LARGE SCALE GENOMIC DNA]</scope>
    <source>
        <strain evidence="1 2">DSM 11590</strain>
    </source>
</reference>
<dbReference type="Proteomes" id="UP000544872">
    <property type="component" value="Unassembled WGS sequence"/>
</dbReference>
<evidence type="ECO:0000313" key="2">
    <source>
        <dbReference type="Proteomes" id="UP000544872"/>
    </source>
</evidence>
<name>A0A7X0DQ94_NOVIT</name>
<comment type="caution">
    <text evidence="1">The sequence shown here is derived from an EMBL/GenBank/DDBJ whole genome shotgun (WGS) entry which is preliminary data.</text>
</comment>
<protein>
    <submittedName>
        <fullName evidence="1">Uncharacterized protein</fullName>
    </submittedName>
</protein>
<keyword evidence="2" id="KW-1185">Reference proteome</keyword>
<dbReference type="RefSeq" id="WP_221443574.1">
    <property type="nucleotide sequence ID" value="NZ_JACIIX010000016.1"/>
</dbReference>
<proteinExistence type="predicted"/>
<dbReference type="AlphaFoldDB" id="A0A7X0DQ94"/>
<evidence type="ECO:0000313" key="1">
    <source>
        <dbReference type="EMBL" id="MBB6212042.1"/>
    </source>
</evidence>
<gene>
    <name evidence="1" type="ORF">FHS48_003489</name>
</gene>
<dbReference type="EMBL" id="JACIIX010000016">
    <property type="protein sequence ID" value="MBB6212042.1"/>
    <property type="molecule type" value="Genomic_DNA"/>
</dbReference>
<sequence>MSSPETARRRKQEVKARAAEPNHMFGYCRVIGCGKPARAGTDDGLDTRFCRSHAEHYQRHGSPFKRSYTGQELSPYRRAALKWLKTNAELFWVKNAIDRVRGLYQSAGPHIEAFRLRGLSPQDRAKAHWARMRKAEIDPAQVVAAWLAVEMITADDPQSVRTREFAQVQAAKIVHRMASGTHKRWEREVADPDWSGLRTKTVIEEKHWYPRSRGRVLRHIGADIEQAVELLAQHHLSEITASMAR</sequence>
<accession>A0A7X0DQ94</accession>
<organism evidence="1 2">
    <name type="scientific">Novispirillum itersonii</name>
    <name type="common">Aquaspirillum itersonii</name>
    <dbReference type="NCBI Taxonomy" id="189"/>
    <lineage>
        <taxon>Bacteria</taxon>
        <taxon>Pseudomonadati</taxon>
        <taxon>Pseudomonadota</taxon>
        <taxon>Alphaproteobacteria</taxon>
        <taxon>Rhodospirillales</taxon>
        <taxon>Novispirillaceae</taxon>
        <taxon>Novispirillum</taxon>
    </lineage>
</organism>